<sequence length="589" mass="66191">MSGASRLVEDPEGPIALPAGATGSVNGKPPSRPAEPHGDIQVVLNGQTVTTRPGSRVIDLIGPEAQRNGLPTLGAIVNGRLRAIDHALVSNCTVRTVEFGTKDGSAIYIRTVVLILCEAVRDLDPDLNPVVGQSLAGGYSFSLRRNGSRTDAIDPGLIRQIKKRMLQIIREDRPVVVRRVTVEEALEYFRAIRSWDKVKLLETTRRAEVQWATVGKFRDLVTGPLALTTGIIEQFDLIPYASEMVLRFPGRDFRMRPKPKLPTRLYGAYRETREWNEELGVSNIGQLNEAVIKGHVSDIIRVAEGFHEKKVANIADEIAARKGCRLVLVAGPSSSGKTTFTKRLCVQLRVLGLRPIAISMDNYYVDRVDTPKHPDGSYNFECLEALDVRLFNDHVHRLIRGEMVETPRYSFTKGARIEETHPLQLGENDVLITEGIHCLNPKLTEGVPKRRKFGTYVSALTQLSIDDHSRIFTSDVRLLRRIVRDRLYRNYTAADTLRGWPSVRAGENRYIFPFQEFADTMFNSALVYEMAVLRTYAERFLLEVPLESPVMSEAYRLTRFLHLLVPLFPEEVPQNSLLREFIGGSAFSY</sequence>
<dbReference type="PANTHER" id="PTHR10285">
    <property type="entry name" value="URIDINE KINASE"/>
    <property type="match status" value="1"/>
</dbReference>
<dbReference type="Gene3D" id="3.40.50.300">
    <property type="entry name" value="P-loop containing nucleotide triphosphate hydrolases"/>
    <property type="match status" value="1"/>
</dbReference>
<dbReference type="InterPro" id="IPR027417">
    <property type="entry name" value="P-loop_NTPase"/>
</dbReference>
<organism evidence="3 4">
    <name type="scientific">Eiseniibacteriota bacterium</name>
    <dbReference type="NCBI Taxonomy" id="2212470"/>
    <lineage>
        <taxon>Bacteria</taxon>
        <taxon>Candidatus Eiseniibacteriota</taxon>
    </lineage>
</organism>
<dbReference type="CDD" id="cd02028">
    <property type="entry name" value="UMPK_like"/>
    <property type="match status" value="1"/>
</dbReference>
<dbReference type="Gene3D" id="3.30.980.10">
    <property type="entry name" value="Threonyl-trna Synthetase, Chain A, domain 2"/>
    <property type="match status" value="1"/>
</dbReference>
<dbReference type="PRINTS" id="PR00988">
    <property type="entry name" value="URIDINKINASE"/>
</dbReference>
<dbReference type="GO" id="GO:0005524">
    <property type="term" value="F:ATP binding"/>
    <property type="evidence" value="ECO:0007669"/>
    <property type="project" value="InterPro"/>
</dbReference>
<dbReference type="SUPFAM" id="SSF55186">
    <property type="entry name" value="ThrRS/AlaRS common domain"/>
    <property type="match status" value="1"/>
</dbReference>
<reference evidence="3" key="1">
    <citation type="submission" date="2020-04" db="EMBL/GenBank/DDBJ databases">
        <authorList>
            <person name="Zhang T."/>
        </authorList>
    </citation>
    <scope>NUCLEOTIDE SEQUENCE</scope>
    <source>
        <strain evidence="3">HKST-UBA01</strain>
    </source>
</reference>
<dbReference type="Pfam" id="PF00485">
    <property type="entry name" value="PRK"/>
    <property type="match status" value="1"/>
</dbReference>
<keyword evidence="3" id="KW-0808">Transferase</keyword>
<accession>A0A956M3E7</accession>
<gene>
    <name evidence="3" type="ORF">KC729_16200</name>
</gene>
<evidence type="ECO:0000313" key="4">
    <source>
        <dbReference type="Proteomes" id="UP000697710"/>
    </source>
</evidence>
<feature type="region of interest" description="Disordered" evidence="1">
    <location>
        <begin position="1"/>
        <end position="38"/>
    </location>
</feature>
<dbReference type="InterPro" id="IPR018163">
    <property type="entry name" value="Thr/Ala-tRNA-synth_IIc_edit"/>
</dbReference>
<comment type="caution">
    <text evidence="3">The sequence shown here is derived from an EMBL/GenBank/DDBJ whole genome shotgun (WGS) entry which is preliminary data.</text>
</comment>
<dbReference type="GO" id="GO:0016301">
    <property type="term" value="F:kinase activity"/>
    <property type="evidence" value="ECO:0007669"/>
    <property type="project" value="UniProtKB-KW"/>
</dbReference>
<name>A0A956M3E7_UNCEI</name>
<dbReference type="EMBL" id="JAGQHR010000615">
    <property type="protein sequence ID" value="MCA9729230.1"/>
    <property type="molecule type" value="Genomic_DNA"/>
</dbReference>
<keyword evidence="3" id="KW-0418">Kinase</keyword>
<reference evidence="3" key="2">
    <citation type="journal article" date="2021" name="Microbiome">
        <title>Successional dynamics and alternative stable states in a saline activated sludge microbial community over 9 years.</title>
        <authorList>
            <person name="Wang Y."/>
            <person name="Ye J."/>
            <person name="Ju F."/>
            <person name="Liu L."/>
            <person name="Boyd J.A."/>
            <person name="Deng Y."/>
            <person name="Parks D.H."/>
            <person name="Jiang X."/>
            <person name="Yin X."/>
            <person name="Woodcroft B.J."/>
            <person name="Tyson G.W."/>
            <person name="Hugenholtz P."/>
            <person name="Polz M.F."/>
            <person name="Zhang T."/>
        </authorList>
    </citation>
    <scope>NUCLEOTIDE SEQUENCE</scope>
    <source>
        <strain evidence="3">HKST-UBA01</strain>
    </source>
</reference>
<evidence type="ECO:0000259" key="2">
    <source>
        <dbReference type="Pfam" id="PF00485"/>
    </source>
</evidence>
<dbReference type="Proteomes" id="UP000697710">
    <property type="component" value="Unassembled WGS sequence"/>
</dbReference>
<protein>
    <submittedName>
        <fullName evidence="3">Nucleoside kinase</fullName>
    </submittedName>
</protein>
<dbReference type="InterPro" id="IPR006083">
    <property type="entry name" value="PRK/URK"/>
</dbReference>
<dbReference type="SUPFAM" id="SSF52540">
    <property type="entry name" value="P-loop containing nucleoside triphosphate hydrolases"/>
    <property type="match status" value="1"/>
</dbReference>
<proteinExistence type="predicted"/>
<evidence type="ECO:0000256" key="1">
    <source>
        <dbReference type="SAM" id="MobiDB-lite"/>
    </source>
</evidence>
<feature type="domain" description="Phosphoribulokinase/uridine kinase" evidence="2">
    <location>
        <begin position="329"/>
        <end position="524"/>
    </location>
</feature>
<evidence type="ECO:0000313" key="3">
    <source>
        <dbReference type="EMBL" id="MCA9729230.1"/>
    </source>
</evidence>
<dbReference type="AlphaFoldDB" id="A0A956M3E7"/>